<dbReference type="PANTHER" id="PTHR10663:SF388">
    <property type="entry name" value="GOLGI-SPECIFIC BREFELDIN A-RESISTANCE GUANINE NUCLEOTIDE EXCHANGE FACTOR 1"/>
    <property type="match status" value="1"/>
</dbReference>
<dbReference type="PANTHER" id="PTHR10663">
    <property type="entry name" value="GUANYL-NUCLEOTIDE EXCHANGE FACTOR"/>
    <property type="match status" value="1"/>
</dbReference>
<sequence length="715" mass="79536">MGRLRLRSNINEIEEEAETETTSCNKAALAYMVNSEIGVILAVMRRNVRWGASVANNQPVIYLQPFLDVIQSDETGGPITGVALSSIYNILTLDMLDLSIVNVEAAVHLVVDAVTGCRFEITDPASEEVVLMKILQVFNTERSLVKGDTSIKHEVSFIFGSEYDCHPSSGAFASGASAGLLTGLTGDSASKTDNRNDGVPYVLLLMTELYGVPCMVEIFHFLCSLLNVVEHMEVGPKANSIAFDEDVPIFALGFDQLIWLVHEPTNSFHGVQYCSQSLSALAYRTQITVRGFAFLCDTVALTKLLWAFISAAGDCISDEYPFVCDAYLALDGLIAVVQGMAERIGNGSFNSEPAPVNLEQYTPFWMKCLCKFTTLLNPLPVEQPVLAFGDDLKARMATVTVFTIAQICDAADDSEMYPEPGEGKPLENSSSSVQVQAIGTRRRSSGLMGLFSQLLSLDTEEPRYQPTEQQLAAHQWTLQTIQECCIDSIFTESKFLLAESILQLARALIWAAGRLQKGNSSPEGRLWQGVYEHITNIVQSNVMPCALVEKAVFGLLRICQRLLPYKENLADELLRTIQLVLKLDARVADAYSRHSEASESGFMLYYLSRLMGLTYHQQIIIFAWMQQGSLQSPELDRLIDLFVQWTLWQALMDKPLNRFNLFLPSEEDNGKGNELSHIVAKFAKSLLHDVKWELCFLLWLKDQAQFDMRALAQPM</sequence>
<protein>
    <submittedName>
        <fullName evidence="2">Uncharacterized protein</fullName>
    </submittedName>
</protein>
<name>A0ABD2Y6L8_9GENT</name>
<dbReference type="AlphaFoldDB" id="A0ABD2Y6L8"/>
<feature type="region of interest" description="Disordered" evidence="1">
    <location>
        <begin position="416"/>
        <end position="435"/>
    </location>
</feature>
<organism evidence="2 3">
    <name type="scientific">Cinchona calisaya</name>
    <dbReference type="NCBI Taxonomy" id="153742"/>
    <lineage>
        <taxon>Eukaryota</taxon>
        <taxon>Viridiplantae</taxon>
        <taxon>Streptophyta</taxon>
        <taxon>Embryophyta</taxon>
        <taxon>Tracheophyta</taxon>
        <taxon>Spermatophyta</taxon>
        <taxon>Magnoliopsida</taxon>
        <taxon>eudicotyledons</taxon>
        <taxon>Gunneridae</taxon>
        <taxon>Pentapetalae</taxon>
        <taxon>asterids</taxon>
        <taxon>lamiids</taxon>
        <taxon>Gentianales</taxon>
        <taxon>Rubiaceae</taxon>
        <taxon>Cinchonoideae</taxon>
        <taxon>Cinchoneae</taxon>
        <taxon>Cinchona</taxon>
    </lineage>
</organism>
<evidence type="ECO:0000313" key="2">
    <source>
        <dbReference type="EMBL" id="KAL3501499.1"/>
    </source>
</evidence>
<evidence type="ECO:0000313" key="3">
    <source>
        <dbReference type="Proteomes" id="UP001630127"/>
    </source>
</evidence>
<comment type="caution">
    <text evidence="2">The sequence shown here is derived from an EMBL/GenBank/DDBJ whole genome shotgun (WGS) entry which is preliminary data.</text>
</comment>
<gene>
    <name evidence="2" type="ORF">ACH5RR_035948</name>
</gene>
<dbReference type="EMBL" id="JBJUIK010000015">
    <property type="protein sequence ID" value="KAL3501499.1"/>
    <property type="molecule type" value="Genomic_DNA"/>
</dbReference>
<accession>A0ABD2Y6L8</accession>
<proteinExistence type="predicted"/>
<reference evidence="2 3" key="1">
    <citation type="submission" date="2024-11" db="EMBL/GenBank/DDBJ databases">
        <title>A near-complete genome assembly of Cinchona calisaya.</title>
        <authorList>
            <person name="Lian D.C."/>
            <person name="Zhao X.W."/>
            <person name="Wei L."/>
        </authorList>
    </citation>
    <scope>NUCLEOTIDE SEQUENCE [LARGE SCALE GENOMIC DNA]</scope>
    <source>
        <tissue evidence="2">Nenye</tissue>
    </source>
</reference>
<evidence type="ECO:0000256" key="1">
    <source>
        <dbReference type="SAM" id="MobiDB-lite"/>
    </source>
</evidence>
<keyword evidence="3" id="KW-1185">Reference proteome</keyword>
<dbReference type="Proteomes" id="UP001630127">
    <property type="component" value="Unassembled WGS sequence"/>
</dbReference>